<proteinExistence type="inferred from homology"/>
<evidence type="ECO:0000256" key="8">
    <source>
        <dbReference type="ARBA" id="ARBA00023326"/>
    </source>
</evidence>
<feature type="compositionally biased region" description="Pro residues" evidence="9">
    <location>
        <begin position="1084"/>
        <end position="1108"/>
    </location>
</feature>
<dbReference type="Pfam" id="PF00754">
    <property type="entry name" value="F5_F8_type_C"/>
    <property type="match status" value="2"/>
</dbReference>
<dbReference type="PROSITE" id="PS50022">
    <property type="entry name" value="FA58C_3"/>
    <property type="match status" value="4"/>
</dbReference>
<evidence type="ECO:0000256" key="1">
    <source>
        <dbReference type="ARBA" id="ARBA00000382"/>
    </source>
</evidence>
<dbReference type="PROSITE" id="PS52008">
    <property type="entry name" value="GH81"/>
    <property type="match status" value="1"/>
</dbReference>
<dbReference type="Proteomes" id="UP000502136">
    <property type="component" value="Chromosome"/>
</dbReference>
<dbReference type="GO" id="GO:0000272">
    <property type="term" value="P:polysaccharide catabolic process"/>
    <property type="evidence" value="ECO:0007669"/>
    <property type="project" value="UniProtKB-KW"/>
</dbReference>
<evidence type="ECO:0000259" key="10">
    <source>
        <dbReference type="PROSITE" id="PS50022"/>
    </source>
</evidence>
<evidence type="ECO:0000256" key="2">
    <source>
        <dbReference type="ARBA" id="ARBA00010730"/>
    </source>
</evidence>
<sequence>MNRMRSSLRHGRRLAVWTVALALLLPLLAPAARPVPALAAAGADLLTSNRLAYASSVRGGNGPQLAFDGDPSTRWESRLGQDPQWLYVDLGAQATLSRAVIRWEGAYAKSFRIETSSDESAWTPVYATSSGTGGTTDVALSGTGRYVRLVAVQRALPAYGVSLYEFELYGTGGSGPAPQPAPANAALGRPAVSSSDASGYAAAAATDGSLSTRWASASSDPQWIYVDLGQSQRIGKVVLNWETAFGRVYDLQVSEDARSWTTVYRQRYGAGGKDTVPLYASGRYVRMLGIGRGTNYGYSLHEFQVFPYRSGDPQPAYAIAPLPQPSTVPVGSGSYEVGDVTQLEPLYPKNRTGGLNAPIPSNDWWQNLLVQRLGAGTGIVTLPLKAKYSANGLGLLAPGAGTINGDGGAVNADGDPDLYLTAGNLSDPGAIDTKVDGYGDFSVRVVLSDDAAPKMRSVLVKGSPYVYSTFSDPNAPELFVPGLSRAFDDAGQPLLAAEGSSVTADHIGLEIATLDNAVQPKAVLRSYGVFAPPGTVFTRTGGKIKIKLGGGATYLSVAGLPGSGDLGYFYRHAYAFVTDTKVTYGYDMSQAKVSATFASVTELKRSGFSADTLMALLPHQWKSSQTPLTALTYPSIRGTLKLREGNSFSTSDSFTGLLPQFAEPNDAAYSRSELTGYLSQLDTELSNTGGLMNQDPYWQGKVLYPAALGAMVSDSIGDTARRDRYLGVLRTILTDWYTYSASDAPHTYYLHYAPEWGSIFPWAAGWGINTGLTDHHYTYGYYVYASAVLASFDSAFKRDYAGMVEHLIRDYANPSRTDTMYPWLRSFDPYEGHSWAGAYADNDNGNNQEAAGEALNGWAGLFLWGLVTGNDSYRDTGAWGFATELKAIEQYWFNYDRDNWIPEYRHGVAGQVWGSSYLYGTYFSGAPVNIYGIHWLPTGEWMSYYGRDRQEAADLYAAFLRDNGGPESGWEHIVWPYQSLSDPQAAIAKWNPSILQKNEIFNSYWFIHNAASYGNRTTDVWASNWGGVGVYKKGSAYTAMVWNPTGQPITVQFRSASGPTGSVTVPAGKLVKADPLSTGGATPSPTPTPSPSASPTPSPSATPAPTATPTPGAALDRTGWTASSSPSSGDPASNLLDGSMATRWSTGAAMAPGQSITIDMKASKTFGKLVMDSTGSDGDYARGYEVYVSADGASWGSPVATGTGSGPVVTATFAAKTARYVKIVQTGTASSWWSIRELNVYGTAGGGTPSPTPTPSATPSPGAALSRAGWTASSDPTSGDVAANLLDGSMATRWSTGAAMAPGQSITIDMKASKTFGKLVMDSTGSDGDYARGYEVYVSADGASWGSPAATGTGSDPVVTATFASKTARYVKIVQTGTASSWWSIRELNVYGS</sequence>
<keyword evidence="8" id="KW-0624">Polysaccharide degradation</keyword>
<feature type="compositionally biased region" description="Low complexity" evidence="9">
    <location>
        <begin position="1122"/>
        <end position="1133"/>
    </location>
</feature>
<keyword evidence="6" id="KW-0326">Glycosidase</keyword>
<dbReference type="Gene3D" id="2.70.98.30">
    <property type="entry name" value="Golgi alpha-mannosidase II, domain 4"/>
    <property type="match status" value="1"/>
</dbReference>
<dbReference type="PANTHER" id="PTHR31983">
    <property type="entry name" value="ENDO-1,3(4)-BETA-GLUCANASE 1"/>
    <property type="match status" value="1"/>
</dbReference>
<dbReference type="SMART" id="SM00231">
    <property type="entry name" value="FA58C"/>
    <property type="match status" value="3"/>
</dbReference>
<reference evidence="11 12" key="1">
    <citation type="submission" date="2020-04" db="EMBL/GenBank/DDBJ databases">
        <title>Novel Paenibacillus strain UniB2 isolated from commercial digestive syrup.</title>
        <authorList>
            <person name="Thorat V."/>
            <person name="Kirdat K."/>
            <person name="Tiwarekar B."/>
            <person name="Yadav A."/>
        </authorList>
    </citation>
    <scope>NUCLEOTIDE SEQUENCE [LARGE SCALE GENOMIC DNA]</scope>
    <source>
        <strain evidence="11 12">UniB2</strain>
    </source>
</reference>
<evidence type="ECO:0000256" key="3">
    <source>
        <dbReference type="ARBA" id="ARBA00012780"/>
    </source>
</evidence>
<keyword evidence="4" id="KW-0378">Hydrolase</keyword>
<comment type="catalytic activity">
    <reaction evidence="1">
        <text>Hydrolysis of (1-&gt;3)-beta-D-glucosidic linkages in (1-&gt;3)-beta-D-glucans.</text>
        <dbReference type="EC" id="3.2.1.39"/>
    </reaction>
</comment>
<protein>
    <recommendedName>
        <fullName evidence="3">glucan endo-1,3-beta-D-glucosidase</fullName>
        <ecNumber evidence="3">3.2.1.39</ecNumber>
    </recommendedName>
</protein>
<feature type="region of interest" description="Disordered" evidence="9">
    <location>
        <begin position="1057"/>
        <end position="1138"/>
    </location>
</feature>
<dbReference type="InterPro" id="IPR008979">
    <property type="entry name" value="Galactose-bd-like_sf"/>
</dbReference>
<accession>A0A6H2GZ80</accession>
<keyword evidence="5" id="KW-0119">Carbohydrate metabolism</keyword>
<feature type="domain" description="F5/8 type C" evidence="10">
    <location>
        <begin position="1252"/>
        <end position="1393"/>
    </location>
</feature>
<evidence type="ECO:0000256" key="5">
    <source>
        <dbReference type="ARBA" id="ARBA00023277"/>
    </source>
</evidence>
<dbReference type="InterPro" id="IPR040720">
    <property type="entry name" value="GH81_C"/>
</dbReference>
<dbReference type="Pfam" id="PF22633">
    <property type="entry name" value="F5_F8_type_C_2"/>
    <property type="match status" value="2"/>
</dbReference>
<dbReference type="GO" id="GO:0052861">
    <property type="term" value="F:endo-1,3(4)-beta-glucanase activity"/>
    <property type="evidence" value="ECO:0007669"/>
    <property type="project" value="InterPro"/>
</dbReference>
<evidence type="ECO:0000313" key="11">
    <source>
        <dbReference type="EMBL" id="QJC52720.1"/>
    </source>
</evidence>
<dbReference type="GO" id="GO:0071555">
    <property type="term" value="P:cell wall organization"/>
    <property type="evidence" value="ECO:0007669"/>
    <property type="project" value="UniProtKB-KW"/>
</dbReference>
<feature type="domain" description="F5/8 type C" evidence="10">
    <location>
        <begin position="1102"/>
        <end position="1243"/>
    </location>
</feature>
<evidence type="ECO:0000256" key="7">
    <source>
        <dbReference type="ARBA" id="ARBA00023316"/>
    </source>
</evidence>
<dbReference type="KEGG" id="palr:HGI30_14890"/>
<feature type="region of interest" description="Disordered" evidence="9">
    <location>
        <begin position="1244"/>
        <end position="1276"/>
    </location>
</feature>
<feature type="domain" description="F5/8 type C" evidence="10">
    <location>
        <begin position="175"/>
        <end position="308"/>
    </location>
</feature>
<evidence type="ECO:0000313" key="12">
    <source>
        <dbReference type="Proteomes" id="UP000502136"/>
    </source>
</evidence>
<evidence type="ECO:0000256" key="6">
    <source>
        <dbReference type="ARBA" id="ARBA00023295"/>
    </source>
</evidence>
<dbReference type="PANTHER" id="PTHR31983:SF0">
    <property type="entry name" value="GLUCAN ENDO-1,3-BETA-D-GLUCOSIDASE 2"/>
    <property type="match status" value="1"/>
</dbReference>
<gene>
    <name evidence="11" type="ORF">HGI30_14890</name>
</gene>
<keyword evidence="7" id="KW-0961">Cell wall biogenesis/degradation</keyword>
<dbReference type="InterPro" id="IPR005200">
    <property type="entry name" value="Endo-beta-glucanase"/>
</dbReference>
<evidence type="ECO:0000256" key="4">
    <source>
        <dbReference type="ARBA" id="ARBA00022801"/>
    </source>
</evidence>
<dbReference type="Pfam" id="PF17652">
    <property type="entry name" value="Glyco_hydro81C"/>
    <property type="match status" value="1"/>
</dbReference>
<dbReference type="EC" id="3.2.1.39" evidence="3"/>
<comment type="similarity">
    <text evidence="2">Belongs to the glycosyl hydrolase 81 family.</text>
</comment>
<evidence type="ECO:0000256" key="9">
    <source>
        <dbReference type="SAM" id="MobiDB-lite"/>
    </source>
</evidence>
<dbReference type="SUPFAM" id="SSF49785">
    <property type="entry name" value="Galactose-binding domain-like"/>
    <property type="match status" value="4"/>
</dbReference>
<name>A0A6H2GZ80_9BACL</name>
<organism evidence="11 12">
    <name type="scientific">Paenibacillus albicereus</name>
    <dbReference type="NCBI Taxonomy" id="2726185"/>
    <lineage>
        <taxon>Bacteria</taxon>
        <taxon>Bacillati</taxon>
        <taxon>Bacillota</taxon>
        <taxon>Bacilli</taxon>
        <taxon>Bacillales</taxon>
        <taxon>Paenibacillaceae</taxon>
        <taxon>Paenibacillus</taxon>
    </lineage>
</organism>
<feature type="domain" description="F5/8 type C" evidence="10">
    <location>
        <begin position="33"/>
        <end position="171"/>
    </location>
</feature>
<dbReference type="Gene3D" id="2.60.120.260">
    <property type="entry name" value="Galactose-binding domain-like"/>
    <property type="match status" value="4"/>
</dbReference>
<keyword evidence="12" id="KW-1185">Reference proteome</keyword>
<dbReference type="EMBL" id="CP051428">
    <property type="protein sequence ID" value="QJC52720.1"/>
    <property type="molecule type" value="Genomic_DNA"/>
</dbReference>
<dbReference type="GO" id="GO:0042973">
    <property type="term" value="F:glucan endo-1,3-beta-D-glucosidase activity"/>
    <property type="evidence" value="ECO:0007669"/>
    <property type="project" value="UniProtKB-EC"/>
</dbReference>
<dbReference type="InterPro" id="IPR000421">
    <property type="entry name" value="FA58C"/>
</dbReference>